<dbReference type="Proteomes" id="UP001205843">
    <property type="component" value="Unassembled WGS sequence"/>
</dbReference>
<keyword evidence="5" id="KW-1133">Transmembrane helix</keyword>
<dbReference type="InterPro" id="IPR050330">
    <property type="entry name" value="Bact_OuterMem_StrucFunc"/>
</dbReference>
<dbReference type="PANTHER" id="PTHR30329">
    <property type="entry name" value="STATOR ELEMENT OF FLAGELLAR MOTOR COMPLEX"/>
    <property type="match status" value="1"/>
</dbReference>
<dbReference type="InterPro" id="IPR006665">
    <property type="entry name" value="OmpA-like"/>
</dbReference>
<feature type="chain" id="PRO_5041949378" evidence="6">
    <location>
        <begin position="19"/>
        <end position="222"/>
    </location>
</feature>
<dbReference type="PROSITE" id="PS51257">
    <property type="entry name" value="PROKAR_LIPOPROTEIN"/>
    <property type="match status" value="1"/>
</dbReference>
<dbReference type="Pfam" id="PF13488">
    <property type="entry name" value="Gly-zipper_Omp"/>
    <property type="match status" value="1"/>
</dbReference>
<evidence type="ECO:0000256" key="3">
    <source>
        <dbReference type="ARBA" id="ARBA00023237"/>
    </source>
</evidence>
<dbReference type="AlphaFoldDB" id="A0AAE3G4W8"/>
<dbReference type="PRINTS" id="PR01023">
    <property type="entry name" value="NAFLGMOTY"/>
</dbReference>
<dbReference type="PRINTS" id="PR01021">
    <property type="entry name" value="OMPADOMAIN"/>
</dbReference>
<dbReference type="CDD" id="cd07185">
    <property type="entry name" value="OmpA_C-like"/>
    <property type="match status" value="1"/>
</dbReference>
<evidence type="ECO:0000256" key="5">
    <source>
        <dbReference type="SAM" id="Phobius"/>
    </source>
</evidence>
<dbReference type="Gene3D" id="3.30.1330.60">
    <property type="entry name" value="OmpA-like domain"/>
    <property type="match status" value="1"/>
</dbReference>
<keyword evidence="6" id="KW-0732">Signal</keyword>
<evidence type="ECO:0000313" key="9">
    <source>
        <dbReference type="Proteomes" id="UP001205843"/>
    </source>
</evidence>
<accession>A0AAE3G4W8</accession>
<protein>
    <submittedName>
        <fullName evidence="8">Outer membrane protein OmpA-like peptidoglycan-associated protein</fullName>
    </submittedName>
</protein>
<gene>
    <name evidence="8" type="ORF">J2T57_002351</name>
</gene>
<dbReference type="Pfam" id="PF00691">
    <property type="entry name" value="OmpA"/>
    <property type="match status" value="1"/>
</dbReference>
<dbReference type="PROSITE" id="PS51123">
    <property type="entry name" value="OMPA_2"/>
    <property type="match status" value="1"/>
</dbReference>
<dbReference type="RefSeq" id="WP_253478281.1">
    <property type="nucleotide sequence ID" value="NZ_JALJXV010000005.1"/>
</dbReference>
<comment type="caution">
    <text evidence="8">The sequence shown here is derived from an EMBL/GenBank/DDBJ whole genome shotgun (WGS) entry which is preliminary data.</text>
</comment>
<evidence type="ECO:0000313" key="8">
    <source>
        <dbReference type="EMBL" id="MCP1675203.1"/>
    </source>
</evidence>
<proteinExistence type="predicted"/>
<comment type="subcellular location">
    <subcellularLocation>
        <location evidence="1">Cell outer membrane</location>
    </subcellularLocation>
</comment>
<reference evidence="8" key="1">
    <citation type="submission" date="2022-03" db="EMBL/GenBank/DDBJ databases">
        <title>Genomic Encyclopedia of Type Strains, Phase III (KMG-III): the genomes of soil and plant-associated and newly described type strains.</title>
        <authorList>
            <person name="Whitman W."/>
        </authorList>
    </citation>
    <scope>NUCLEOTIDE SEQUENCE</scope>
    <source>
        <strain evidence="8">ANL 6-2</strain>
    </source>
</reference>
<evidence type="ECO:0000256" key="6">
    <source>
        <dbReference type="SAM" id="SignalP"/>
    </source>
</evidence>
<name>A0AAE3G4W8_9GAMM</name>
<sequence>MPFVRTAVFTLAATVVLAACTTTDPYTGEERTSRATYGAAIGAVAGAVIGGVTGSNSRERRNRALIGAGVGGLSGAAVGGYMDRQEARLRDQLRGTGVSVTRQGDDIILNMPGNVTFGFDSADLRSDFFEVLDSVALVVNEFDQTLIEAAGHTDSTGSAAYNQRLSERRADTVARYLQNRGVDSRRIAAAGFGQDYPIADNSTEAGRQANRRVELTLVPLRQ</sequence>
<evidence type="ECO:0000259" key="7">
    <source>
        <dbReference type="PROSITE" id="PS51123"/>
    </source>
</evidence>
<feature type="signal peptide" evidence="6">
    <location>
        <begin position="1"/>
        <end position="18"/>
    </location>
</feature>
<dbReference type="InterPro" id="IPR039567">
    <property type="entry name" value="Gly-zipper"/>
</dbReference>
<dbReference type="InterPro" id="IPR006664">
    <property type="entry name" value="OMP_bac"/>
</dbReference>
<keyword evidence="2 4" id="KW-0472">Membrane</keyword>
<evidence type="ECO:0000256" key="1">
    <source>
        <dbReference type="ARBA" id="ARBA00004442"/>
    </source>
</evidence>
<organism evidence="8 9">
    <name type="scientific">Natronocella acetinitrilica</name>
    <dbReference type="NCBI Taxonomy" id="414046"/>
    <lineage>
        <taxon>Bacteria</taxon>
        <taxon>Pseudomonadati</taxon>
        <taxon>Pseudomonadota</taxon>
        <taxon>Gammaproteobacteria</taxon>
        <taxon>Chromatiales</taxon>
        <taxon>Ectothiorhodospiraceae</taxon>
        <taxon>Natronocella</taxon>
    </lineage>
</organism>
<dbReference type="InterPro" id="IPR006690">
    <property type="entry name" value="OMPA-like_CS"/>
</dbReference>
<keyword evidence="5" id="KW-0812">Transmembrane</keyword>
<keyword evidence="9" id="KW-1185">Reference proteome</keyword>
<feature type="transmembrane region" description="Helical" evidence="5">
    <location>
        <begin position="64"/>
        <end position="82"/>
    </location>
</feature>
<evidence type="ECO:0000256" key="2">
    <source>
        <dbReference type="ARBA" id="ARBA00023136"/>
    </source>
</evidence>
<evidence type="ECO:0000256" key="4">
    <source>
        <dbReference type="PROSITE-ProRule" id="PRU00473"/>
    </source>
</evidence>
<keyword evidence="3" id="KW-0998">Cell outer membrane</keyword>
<dbReference type="SUPFAM" id="SSF103088">
    <property type="entry name" value="OmpA-like"/>
    <property type="match status" value="1"/>
</dbReference>
<feature type="domain" description="OmpA-like" evidence="7">
    <location>
        <begin position="104"/>
        <end position="221"/>
    </location>
</feature>
<dbReference type="GO" id="GO:0009279">
    <property type="term" value="C:cell outer membrane"/>
    <property type="evidence" value="ECO:0007669"/>
    <property type="project" value="UniProtKB-SubCell"/>
</dbReference>
<dbReference type="PANTHER" id="PTHR30329:SF21">
    <property type="entry name" value="LIPOPROTEIN YIAD-RELATED"/>
    <property type="match status" value="1"/>
</dbReference>
<dbReference type="InterPro" id="IPR036737">
    <property type="entry name" value="OmpA-like_sf"/>
</dbReference>
<dbReference type="PROSITE" id="PS01068">
    <property type="entry name" value="OMPA_1"/>
    <property type="match status" value="1"/>
</dbReference>
<dbReference type="EMBL" id="JALJXV010000005">
    <property type="protein sequence ID" value="MCP1675203.1"/>
    <property type="molecule type" value="Genomic_DNA"/>
</dbReference>
<feature type="transmembrane region" description="Helical" evidence="5">
    <location>
        <begin position="34"/>
        <end position="52"/>
    </location>
</feature>